<comment type="caution">
    <text evidence="1">The sequence shown here is derived from an EMBL/GenBank/DDBJ whole genome shotgun (WGS) entry which is preliminary data.</text>
</comment>
<dbReference type="AlphaFoldDB" id="A0A4C1VCC0"/>
<keyword evidence="2" id="KW-1185">Reference proteome</keyword>
<evidence type="ECO:0000313" key="1">
    <source>
        <dbReference type="EMBL" id="GBP35594.1"/>
    </source>
</evidence>
<name>A0A4C1VCC0_EUMVA</name>
<dbReference type="EMBL" id="BGZK01000305">
    <property type="protein sequence ID" value="GBP35594.1"/>
    <property type="molecule type" value="Genomic_DNA"/>
</dbReference>
<evidence type="ECO:0000313" key="2">
    <source>
        <dbReference type="Proteomes" id="UP000299102"/>
    </source>
</evidence>
<organism evidence="1 2">
    <name type="scientific">Eumeta variegata</name>
    <name type="common">Bagworm moth</name>
    <name type="synonym">Eumeta japonica</name>
    <dbReference type="NCBI Taxonomy" id="151549"/>
    <lineage>
        <taxon>Eukaryota</taxon>
        <taxon>Metazoa</taxon>
        <taxon>Ecdysozoa</taxon>
        <taxon>Arthropoda</taxon>
        <taxon>Hexapoda</taxon>
        <taxon>Insecta</taxon>
        <taxon>Pterygota</taxon>
        <taxon>Neoptera</taxon>
        <taxon>Endopterygota</taxon>
        <taxon>Lepidoptera</taxon>
        <taxon>Glossata</taxon>
        <taxon>Ditrysia</taxon>
        <taxon>Tineoidea</taxon>
        <taxon>Psychidae</taxon>
        <taxon>Oiketicinae</taxon>
        <taxon>Eumeta</taxon>
    </lineage>
</organism>
<gene>
    <name evidence="1" type="ORF">EVAR_17456_1</name>
</gene>
<dbReference type="OrthoDB" id="2016582at2759"/>
<protein>
    <submittedName>
        <fullName evidence="1">Uncharacterized protein</fullName>
    </submittedName>
</protein>
<sequence>MVACATFTKFWHIIRRKLSWGGCGTSVSCNVCQPHLCIFGSTVDANGYYGPSFQRGSSRFPRHHALNGIIRRVLISANVPCTLEPPGLGW</sequence>
<accession>A0A4C1VCC0</accession>
<dbReference type="Proteomes" id="UP000299102">
    <property type="component" value="Unassembled WGS sequence"/>
</dbReference>
<reference evidence="1 2" key="1">
    <citation type="journal article" date="2019" name="Commun. Biol.">
        <title>The bagworm genome reveals a unique fibroin gene that provides high tensile strength.</title>
        <authorList>
            <person name="Kono N."/>
            <person name="Nakamura H."/>
            <person name="Ohtoshi R."/>
            <person name="Tomita M."/>
            <person name="Numata K."/>
            <person name="Arakawa K."/>
        </authorList>
    </citation>
    <scope>NUCLEOTIDE SEQUENCE [LARGE SCALE GENOMIC DNA]</scope>
</reference>
<proteinExistence type="predicted"/>